<evidence type="ECO:0000313" key="1">
    <source>
        <dbReference type="EMBL" id="SVD12994.1"/>
    </source>
</evidence>
<protein>
    <submittedName>
        <fullName evidence="1">Uncharacterized protein</fullName>
    </submittedName>
</protein>
<dbReference type="EMBL" id="UINC01131348">
    <property type="protein sequence ID" value="SVD12994.1"/>
    <property type="molecule type" value="Genomic_DNA"/>
</dbReference>
<name>A0A382SST6_9ZZZZ</name>
<dbReference type="AlphaFoldDB" id="A0A382SST6"/>
<organism evidence="1">
    <name type="scientific">marine metagenome</name>
    <dbReference type="NCBI Taxonomy" id="408172"/>
    <lineage>
        <taxon>unclassified sequences</taxon>
        <taxon>metagenomes</taxon>
        <taxon>ecological metagenomes</taxon>
    </lineage>
</organism>
<reference evidence="1" key="1">
    <citation type="submission" date="2018-05" db="EMBL/GenBank/DDBJ databases">
        <authorList>
            <person name="Lanie J.A."/>
            <person name="Ng W.-L."/>
            <person name="Kazmierczak K.M."/>
            <person name="Andrzejewski T.M."/>
            <person name="Davidsen T.M."/>
            <person name="Wayne K.J."/>
            <person name="Tettelin H."/>
            <person name="Glass J.I."/>
            <person name="Rusch D."/>
            <person name="Podicherti R."/>
            <person name="Tsui H.-C.T."/>
            <person name="Winkler M.E."/>
        </authorList>
    </citation>
    <scope>NUCLEOTIDE SEQUENCE</scope>
</reference>
<proteinExistence type="predicted"/>
<sequence length="62" mass="6815">MLRSCDASVTPDELDGIASFLISTFGRTAVWPALRHSGGLSQKWSTYAMLRDVVNSKIDLQT</sequence>
<gene>
    <name evidence="1" type="ORF">METZ01_LOCUS365848</name>
</gene>
<accession>A0A382SST6</accession>